<accession>A0A2P4Q2V5</accession>
<evidence type="ECO:0000313" key="3">
    <source>
        <dbReference type="Proteomes" id="UP000018888"/>
    </source>
</evidence>
<reference evidence="2 3" key="2">
    <citation type="journal article" date="2018" name="New Phytol.">
        <title>High intraspecific genome diversity in the model arbuscular mycorrhizal symbiont Rhizophagus irregularis.</title>
        <authorList>
            <person name="Chen E.C.H."/>
            <person name="Morin E."/>
            <person name="Beaudet D."/>
            <person name="Noel J."/>
            <person name="Yildirir G."/>
            <person name="Ndikumana S."/>
            <person name="Charron P."/>
            <person name="St-Onge C."/>
            <person name="Giorgi J."/>
            <person name="Kruger M."/>
            <person name="Marton T."/>
            <person name="Ropars J."/>
            <person name="Grigoriev I.V."/>
            <person name="Hainaut M."/>
            <person name="Henrissat B."/>
            <person name="Roux C."/>
            <person name="Martin F."/>
            <person name="Corradi N."/>
        </authorList>
    </citation>
    <scope>NUCLEOTIDE SEQUENCE [LARGE SCALE GENOMIC DNA]</scope>
    <source>
        <strain evidence="2 3">DAOM 197198</strain>
    </source>
</reference>
<gene>
    <name evidence="2" type="ORF">GLOIN_2v1774321</name>
</gene>
<proteinExistence type="predicted"/>
<protein>
    <submittedName>
        <fullName evidence="2">Uncharacterized protein</fullName>
    </submittedName>
</protein>
<feature type="region of interest" description="Disordered" evidence="1">
    <location>
        <begin position="170"/>
        <end position="260"/>
    </location>
</feature>
<feature type="compositionally biased region" description="Basic residues" evidence="1">
    <location>
        <begin position="248"/>
        <end position="260"/>
    </location>
</feature>
<evidence type="ECO:0000256" key="1">
    <source>
        <dbReference type="SAM" id="MobiDB-lite"/>
    </source>
</evidence>
<dbReference type="EMBL" id="AUPC02000102">
    <property type="protein sequence ID" value="POG71934.1"/>
    <property type="molecule type" value="Genomic_DNA"/>
</dbReference>
<feature type="compositionally biased region" description="Polar residues" evidence="1">
    <location>
        <begin position="212"/>
        <end position="222"/>
    </location>
</feature>
<name>A0A2P4Q2V5_RHIID</name>
<evidence type="ECO:0000313" key="2">
    <source>
        <dbReference type="EMBL" id="POG71934.1"/>
    </source>
</evidence>
<comment type="caution">
    <text evidence="2">The sequence shown here is derived from an EMBL/GenBank/DDBJ whole genome shotgun (WGS) entry which is preliminary data.</text>
</comment>
<organism evidence="2 3">
    <name type="scientific">Rhizophagus irregularis (strain DAOM 181602 / DAOM 197198 / MUCL 43194)</name>
    <name type="common">Arbuscular mycorrhizal fungus</name>
    <name type="synonym">Glomus intraradices</name>
    <dbReference type="NCBI Taxonomy" id="747089"/>
    <lineage>
        <taxon>Eukaryota</taxon>
        <taxon>Fungi</taxon>
        <taxon>Fungi incertae sedis</taxon>
        <taxon>Mucoromycota</taxon>
        <taxon>Glomeromycotina</taxon>
        <taxon>Glomeromycetes</taxon>
        <taxon>Glomerales</taxon>
        <taxon>Glomeraceae</taxon>
        <taxon>Rhizophagus</taxon>
    </lineage>
</organism>
<dbReference type="Proteomes" id="UP000018888">
    <property type="component" value="Unassembled WGS sequence"/>
</dbReference>
<sequence>MAELKLRQDVTPLDRSRNGQGDLNYAVECRSTDKILGVIEVKKEDFMKGLAQGVWNCHRYFMECSLDNEGKPSFKLSEQVTVVYNDENLQDKETQKLRGRGQQAIKLAGKNLNMSESQFPRSLFPQFTEKDFKKASENFKSYVNWTEYNKWVEAGSPYEEHDEILMNLNLEHNESSQTRSTGTRRYVNGRREYRNGIYPNGNSRKTNHKAGKTSNATPSNEGAKTAACKKSEHCNQGSGPNNVPNTNRVHKSNAPRSTKG</sequence>
<reference evidence="2 3" key="1">
    <citation type="journal article" date="2013" name="Proc. Natl. Acad. Sci. U.S.A.">
        <title>Genome of an arbuscular mycorrhizal fungus provides insight into the oldest plant symbiosis.</title>
        <authorList>
            <person name="Tisserant E."/>
            <person name="Malbreil M."/>
            <person name="Kuo A."/>
            <person name="Kohler A."/>
            <person name="Symeonidi A."/>
            <person name="Balestrini R."/>
            <person name="Charron P."/>
            <person name="Duensing N."/>
            <person name="Frei Dit Frey N."/>
            <person name="Gianinazzi-Pearson V."/>
            <person name="Gilbert L.B."/>
            <person name="Handa Y."/>
            <person name="Herr J.R."/>
            <person name="Hijri M."/>
            <person name="Koul R."/>
            <person name="Kawaguchi M."/>
            <person name="Krajinski F."/>
            <person name="Lammers P.J."/>
            <person name="Masclaux F.G."/>
            <person name="Murat C."/>
            <person name="Morin E."/>
            <person name="Ndikumana S."/>
            <person name="Pagni M."/>
            <person name="Petitpierre D."/>
            <person name="Requena N."/>
            <person name="Rosikiewicz P."/>
            <person name="Riley R."/>
            <person name="Saito K."/>
            <person name="San Clemente H."/>
            <person name="Shapiro H."/>
            <person name="van Tuinen D."/>
            <person name="Becard G."/>
            <person name="Bonfante P."/>
            <person name="Paszkowski U."/>
            <person name="Shachar-Hill Y.Y."/>
            <person name="Tuskan G.A."/>
            <person name="Young P.W."/>
            <person name="Sanders I.R."/>
            <person name="Henrissat B."/>
            <person name="Rensing S.A."/>
            <person name="Grigoriev I.V."/>
            <person name="Corradi N."/>
            <person name="Roux C."/>
            <person name="Martin F."/>
        </authorList>
    </citation>
    <scope>NUCLEOTIDE SEQUENCE [LARGE SCALE GENOMIC DNA]</scope>
    <source>
        <strain evidence="2 3">DAOM 197198</strain>
    </source>
</reference>
<keyword evidence="3" id="KW-1185">Reference proteome</keyword>
<feature type="compositionally biased region" description="Polar residues" evidence="1">
    <location>
        <begin position="234"/>
        <end position="247"/>
    </location>
</feature>
<dbReference type="AlphaFoldDB" id="A0A2P4Q2V5"/>
<dbReference type="VEuPathDB" id="FungiDB:RhiirFUN_017658"/>